<evidence type="ECO:0000256" key="2">
    <source>
        <dbReference type="RuleBase" id="RU362097"/>
    </source>
</evidence>
<keyword evidence="2" id="KW-0732">Signal</keyword>
<keyword evidence="2" id="KW-0472">Membrane</keyword>
<evidence type="ECO:0000313" key="3">
    <source>
        <dbReference type="EMBL" id="APW37331.1"/>
    </source>
</evidence>
<proteinExistence type="inferred from homology"/>
<dbReference type="InterPro" id="IPR003423">
    <property type="entry name" value="OMP_efflux"/>
</dbReference>
<comment type="subcellular location">
    <subcellularLocation>
        <location evidence="2">Cell membrane</location>
        <topology evidence="2">Lipid-anchor</topology>
    </subcellularLocation>
</comment>
<comment type="similarity">
    <text evidence="1 2">Belongs to the outer membrane factor (OMF) (TC 1.B.17) family.</text>
</comment>
<protein>
    <recommendedName>
        <fullName evidence="5">RND transporter</fullName>
    </recommendedName>
</protein>
<dbReference type="Proteomes" id="UP000186609">
    <property type="component" value="Chromosome"/>
</dbReference>
<organism evidence="3 4">
    <name type="scientific">Rhodoferax koreensis</name>
    <dbReference type="NCBI Taxonomy" id="1842727"/>
    <lineage>
        <taxon>Bacteria</taxon>
        <taxon>Pseudomonadati</taxon>
        <taxon>Pseudomonadota</taxon>
        <taxon>Betaproteobacteria</taxon>
        <taxon>Burkholderiales</taxon>
        <taxon>Comamonadaceae</taxon>
        <taxon>Rhodoferax</taxon>
    </lineage>
</organism>
<dbReference type="Gene3D" id="2.20.200.10">
    <property type="entry name" value="Outer membrane efflux proteins (OEP)"/>
    <property type="match status" value="1"/>
</dbReference>
<dbReference type="Pfam" id="PF02321">
    <property type="entry name" value="OEP"/>
    <property type="match status" value="2"/>
</dbReference>
<sequence length="474" mass="50917">MAFVSSLLRRAPAALAAILAGCAGSPELQRPPLPVPAQWPASVVGGATTGQREAVKTHWRHFFTDPRLQALITQALEQNRDLRVAAARVEEARAQWGIVRADRTPTVNLIGQASVTHTQSDLDTSASNRRFDLTLSAVSYEVDFWGRLAGLSDAARRSFLASQEARRAVHLSLVADVATAYYTLLQMNELTALARATVTSRENSLALVNEGRKIGAAYDFELEQAEGLLEASRANLAALDHQRTVAMNWLNYLVGGEPAAMPPGKRLDQQGLDSELTAGMPGEVLLMRPDVMAAEQRLVAAHANIDAARAAFLPKILLTAGIGAASSGLASLFNAGAWAFQPVISLPIFDGGRGEASLDVAKAREVVAVADYEKTIQLAFREVSDQLSARASLAVQMRASEANLRAQRRRLEIARARFDGGMTGYLDVLESEREVMGALQINTQIRRAQLEAAASLYKALGGGTQGNEVTLSAR</sequence>
<dbReference type="EMBL" id="CP019236">
    <property type="protein sequence ID" value="APW37331.1"/>
    <property type="molecule type" value="Genomic_DNA"/>
</dbReference>
<gene>
    <name evidence="3" type="ORF">RD110_09105</name>
</gene>
<dbReference type="STRING" id="1842727.RD110_09105"/>
<reference evidence="3 4" key="1">
    <citation type="submission" date="2017-01" db="EMBL/GenBank/DDBJ databases">
        <authorList>
            <person name="Mah S.A."/>
            <person name="Swanson W.J."/>
            <person name="Moy G.W."/>
            <person name="Vacquier V.D."/>
        </authorList>
    </citation>
    <scope>NUCLEOTIDE SEQUENCE [LARGE SCALE GENOMIC DNA]</scope>
    <source>
        <strain evidence="3 4">DCY110</strain>
    </source>
</reference>
<dbReference type="GO" id="GO:0005886">
    <property type="term" value="C:plasma membrane"/>
    <property type="evidence" value="ECO:0007669"/>
    <property type="project" value="UniProtKB-SubCell"/>
</dbReference>
<dbReference type="SUPFAM" id="SSF56954">
    <property type="entry name" value="Outer membrane efflux proteins (OEP)"/>
    <property type="match status" value="1"/>
</dbReference>
<dbReference type="PANTHER" id="PTHR30203">
    <property type="entry name" value="OUTER MEMBRANE CATION EFFLUX PROTEIN"/>
    <property type="match status" value="1"/>
</dbReference>
<dbReference type="OrthoDB" id="9770517at2"/>
<keyword evidence="2" id="KW-0564">Palmitate</keyword>
<dbReference type="KEGG" id="rhy:RD110_09105"/>
<feature type="chain" id="PRO_5011828474" description="RND transporter" evidence="2">
    <location>
        <begin position="17"/>
        <end position="474"/>
    </location>
</feature>
<evidence type="ECO:0008006" key="5">
    <source>
        <dbReference type="Google" id="ProtNLM"/>
    </source>
</evidence>
<accession>A0A1P8JUF8</accession>
<evidence type="ECO:0000313" key="4">
    <source>
        <dbReference type="Proteomes" id="UP000186609"/>
    </source>
</evidence>
<keyword evidence="2" id="KW-1134">Transmembrane beta strand</keyword>
<name>A0A1P8JUF8_9BURK</name>
<dbReference type="PANTHER" id="PTHR30203:SF33">
    <property type="entry name" value="BLR4455 PROTEIN"/>
    <property type="match status" value="1"/>
</dbReference>
<dbReference type="RefSeq" id="WP_076198745.1">
    <property type="nucleotide sequence ID" value="NZ_CP019236.1"/>
</dbReference>
<keyword evidence="2" id="KW-0812">Transmembrane</keyword>
<evidence type="ECO:0000256" key="1">
    <source>
        <dbReference type="ARBA" id="ARBA00007613"/>
    </source>
</evidence>
<dbReference type="GO" id="GO:0015562">
    <property type="term" value="F:efflux transmembrane transporter activity"/>
    <property type="evidence" value="ECO:0007669"/>
    <property type="project" value="InterPro"/>
</dbReference>
<keyword evidence="2" id="KW-0449">Lipoprotein</keyword>
<keyword evidence="4" id="KW-1185">Reference proteome</keyword>
<dbReference type="Gene3D" id="1.20.1600.10">
    <property type="entry name" value="Outer membrane efflux proteins (OEP)"/>
    <property type="match status" value="1"/>
</dbReference>
<feature type="signal peptide" evidence="2">
    <location>
        <begin position="1"/>
        <end position="16"/>
    </location>
</feature>
<dbReference type="AlphaFoldDB" id="A0A1P8JUF8"/>
<dbReference type="NCBIfam" id="TIGR01845">
    <property type="entry name" value="outer_NodT"/>
    <property type="match status" value="1"/>
</dbReference>
<dbReference type="InterPro" id="IPR010131">
    <property type="entry name" value="MdtP/NodT-like"/>
</dbReference>